<dbReference type="Proteomes" id="UP000305541">
    <property type="component" value="Unassembled WGS sequence"/>
</dbReference>
<evidence type="ECO:0000313" key="3">
    <source>
        <dbReference type="Proteomes" id="UP000305541"/>
    </source>
</evidence>
<name>A0A5R9BXK5_9LACO</name>
<accession>A0A5R9BXK5</accession>
<evidence type="ECO:0000259" key="1">
    <source>
        <dbReference type="Pfam" id="PF11195"/>
    </source>
</evidence>
<dbReference type="Pfam" id="PF11195">
    <property type="entry name" value="Tad2-like"/>
    <property type="match status" value="1"/>
</dbReference>
<dbReference type="InterPro" id="IPR021361">
    <property type="entry name" value="Tad2-like_dom"/>
</dbReference>
<organism evidence="2 3">
    <name type="scientific">Pediococcus stilesii</name>
    <dbReference type="NCBI Taxonomy" id="331679"/>
    <lineage>
        <taxon>Bacteria</taxon>
        <taxon>Bacillati</taxon>
        <taxon>Bacillota</taxon>
        <taxon>Bacilli</taxon>
        <taxon>Lactobacillales</taxon>
        <taxon>Lactobacillaceae</taxon>
        <taxon>Pediococcus</taxon>
    </lineage>
</organism>
<sequence>MTFEKILPILKNDGKAIRKTWGGDEQFIKVVKNDTCDGITITPYMLIKTKSEGYSGFAPTVCDVLATDWEVVE</sequence>
<gene>
    <name evidence="2" type="ORF">FEZ51_02075</name>
</gene>
<dbReference type="AlphaFoldDB" id="A0A5R9BXK5"/>
<dbReference type="RefSeq" id="WP_138473812.1">
    <property type="nucleotide sequence ID" value="NZ_VBTH01000002.1"/>
</dbReference>
<evidence type="ECO:0000313" key="2">
    <source>
        <dbReference type="EMBL" id="TLQ05468.1"/>
    </source>
</evidence>
<comment type="caution">
    <text evidence="2">The sequence shown here is derived from an EMBL/GenBank/DDBJ whole genome shotgun (WGS) entry which is preliminary data.</text>
</comment>
<protein>
    <submittedName>
        <fullName evidence="2">DUF2829 domain-containing protein</fullName>
    </submittedName>
</protein>
<reference evidence="2 3" key="1">
    <citation type="submission" date="2019-05" db="EMBL/GenBank/DDBJ databases">
        <title>The metagenome of a microbial culture collection derived from dairy environment covers the genomic content of the human microbiome.</title>
        <authorList>
            <person name="Roder T."/>
            <person name="Wuthrich D."/>
            <person name="Sattari Z."/>
            <person name="Von Ah U."/>
            <person name="Bar C."/>
            <person name="Ronchi F."/>
            <person name="Macpherson A.J."/>
            <person name="Ganal-Vonarburg S.C."/>
            <person name="Bruggmann R."/>
            <person name="Vergeres G."/>
        </authorList>
    </citation>
    <scope>NUCLEOTIDE SEQUENCE [LARGE SCALE GENOMIC DNA]</scope>
    <source>
        <strain evidence="2 3">FAM 18815</strain>
    </source>
</reference>
<proteinExistence type="predicted"/>
<feature type="domain" description="Thoeris anti-defense 2-like" evidence="1">
    <location>
        <begin position="1"/>
        <end position="72"/>
    </location>
</feature>
<dbReference type="OrthoDB" id="9806476at2"/>
<dbReference type="EMBL" id="VBTH01000002">
    <property type="protein sequence ID" value="TLQ05468.1"/>
    <property type="molecule type" value="Genomic_DNA"/>
</dbReference>